<comment type="caution">
    <text evidence="1">The sequence shown here is derived from an EMBL/GenBank/DDBJ whole genome shotgun (WGS) entry which is preliminary data.</text>
</comment>
<dbReference type="EMBL" id="VSSQ01064627">
    <property type="protein sequence ID" value="MPN17482.1"/>
    <property type="molecule type" value="Genomic_DNA"/>
</dbReference>
<sequence>MQVGVLGKYRGDLPGGQLAVAPHGDGDDLMPGSLHRAHLVAVDVAGDGGDDGLPGT</sequence>
<proteinExistence type="predicted"/>
<organism evidence="1">
    <name type="scientific">bioreactor metagenome</name>
    <dbReference type="NCBI Taxonomy" id="1076179"/>
    <lineage>
        <taxon>unclassified sequences</taxon>
        <taxon>metagenomes</taxon>
        <taxon>ecological metagenomes</taxon>
    </lineage>
</organism>
<reference evidence="1" key="1">
    <citation type="submission" date="2019-08" db="EMBL/GenBank/DDBJ databases">
        <authorList>
            <person name="Kucharzyk K."/>
            <person name="Murdoch R.W."/>
            <person name="Higgins S."/>
            <person name="Loffler F."/>
        </authorList>
    </citation>
    <scope>NUCLEOTIDE SEQUENCE</scope>
</reference>
<name>A0A645FV03_9ZZZZ</name>
<evidence type="ECO:0000313" key="1">
    <source>
        <dbReference type="EMBL" id="MPN17482.1"/>
    </source>
</evidence>
<gene>
    <name evidence="1" type="ORF">SDC9_164835</name>
</gene>
<accession>A0A645FV03</accession>
<protein>
    <submittedName>
        <fullName evidence="1">Uncharacterized protein</fullName>
    </submittedName>
</protein>
<dbReference type="AlphaFoldDB" id="A0A645FV03"/>